<reference evidence="2 3" key="1">
    <citation type="journal article" date="2018" name="PLoS Genet.">
        <title>Population sequencing reveals clonal diversity and ancestral inbreeding in the grapevine cultivar Chardonnay.</title>
        <authorList>
            <person name="Roach M.J."/>
            <person name="Johnson D.L."/>
            <person name="Bohlmann J."/>
            <person name="van Vuuren H.J."/>
            <person name="Jones S.J."/>
            <person name="Pretorius I.S."/>
            <person name="Schmidt S.A."/>
            <person name="Borneman A.R."/>
        </authorList>
    </citation>
    <scope>NUCLEOTIDE SEQUENCE [LARGE SCALE GENOMIC DNA]</scope>
    <source>
        <strain evidence="3">cv. Chardonnay</strain>
        <tissue evidence="2">Leaf</tissue>
    </source>
</reference>
<evidence type="ECO:0000256" key="1">
    <source>
        <dbReference type="SAM" id="MobiDB-lite"/>
    </source>
</evidence>
<evidence type="ECO:0000313" key="2">
    <source>
        <dbReference type="EMBL" id="RVW46070.1"/>
    </source>
</evidence>
<dbReference type="InterPro" id="IPR036875">
    <property type="entry name" value="Znf_CCHC_sf"/>
</dbReference>
<protein>
    <recommendedName>
        <fullName evidence="4">Retrovirus-related Pol polyprotein from transposon RE2</fullName>
    </recommendedName>
</protein>
<name>A0A438EEU3_VITVI</name>
<evidence type="ECO:0000313" key="3">
    <source>
        <dbReference type="Proteomes" id="UP000288805"/>
    </source>
</evidence>
<evidence type="ECO:0008006" key="4">
    <source>
        <dbReference type="Google" id="ProtNLM"/>
    </source>
</evidence>
<dbReference type="GO" id="GO:0008270">
    <property type="term" value="F:zinc ion binding"/>
    <property type="evidence" value="ECO:0007669"/>
    <property type="project" value="InterPro"/>
</dbReference>
<dbReference type="EMBL" id="QGNW01001308">
    <property type="protein sequence ID" value="RVW46070.1"/>
    <property type="molecule type" value="Genomic_DNA"/>
</dbReference>
<dbReference type="Gene3D" id="4.10.60.10">
    <property type="entry name" value="Zinc finger, CCHC-type"/>
    <property type="match status" value="1"/>
</dbReference>
<dbReference type="SUPFAM" id="SSF57756">
    <property type="entry name" value="Retrovirus zinc finger-like domains"/>
    <property type="match status" value="1"/>
</dbReference>
<comment type="caution">
    <text evidence="2">The sequence shown here is derived from an EMBL/GenBank/DDBJ whole genome shotgun (WGS) entry which is preliminary data.</text>
</comment>
<accession>A0A438EEU3</accession>
<feature type="region of interest" description="Disordered" evidence="1">
    <location>
        <begin position="79"/>
        <end position="100"/>
    </location>
</feature>
<gene>
    <name evidence="2" type="ORF">CK203_068645</name>
</gene>
<organism evidence="2 3">
    <name type="scientific">Vitis vinifera</name>
    <name type="common">Grape</name>
    <dbReference type="NCBI Taxonomy" id="29760"/>
    <lineage>
        <taxon>Eukaryota</taxon>
        <taxon>Viridiplantae</taxon>
        <taxon>Streptophyta</taxon>
        <taxon>Embryophyta</taxon>
        <taxon>Tracheophyta</taxon>
        <taxon>Spermatophyta</taxon>
        <taxon>Magnoliopsida</taxon>
        <taxon>eudicotyledons</taxon>
        <taxon>Gunneridae</taxon>
        <taxon>Pentapetalae</taxon>
        <taxon>rosids</taxon>
        <taxon>Vitales</taxon>
        <taxon>Vitaceae</taxon>
        <taxon>Viteae</taxon>
        <taxon>Vitis</taxon>
    </lineage>
</organism>
<sequence>MHKVRWPDEPRVSLTSRSKLREQLSRTNAWKRVRLLFLHRFDFPTFPISFRPFSGGTRAFDQLLRGTYPWQTNNVLVAKGGSNDTGKKSNNRGGSKTSDSYNNDSSNIVCYYYHELGHAKKYCKKLQNRNKRNQIANVATTSSTFSSSSDKTVMVSVDEFAKFSQYQESLKKSTLVTALAETGKTCLISPSNKWDLMTKQIIGKGHVSDGLYILDAWVPRSVACSNIAFSVEAH</sequence>
<proteinExistence type="predicted"/>
<dbReference type="GO" id="GO:0003676">
    <property type="term" value="F:nucleic acid binding"/>
    <property type="evidence" value="ECO:0007669"/>
    <property type="project" value="InterPro"/>
</dbReference>
<dbReference type="AlphaFoldDB" id="A0A438EEU3"/>
<dbReference type="Proteomes" id="UP000288805">
    <property type="component" value="Unassembled WGS sequence"/>
</dbReference>
<feature type="compositionally biased region" description="Polar residues" evidence="1">
    <location>
        <begin position="91"/>
        <end position="100"/>
    </location>
</feature>